<evidence type="ECO:0000313" key="2">
    <source>
        <dbReference type="EMBL" id="CAB4133835.1"/>
    </source>
</evidence>
<accession>A0A6J5L197</accession>
<reference evidence="1" key="1">
    <citation type="submission" date="2020-04" db="EMBL/GenBank/DDBJ databases">
        <authorList>
            <person name="Chiriac C."/>
            <person name="Salcher M."/>
            <person name="Ghai R."/>
            <person name="Kavagutti S V."/>
        </authorList>
    </citation>
    <scope>NUCLEOTIDE SEQUENCE</scope>
</reference>
<dbReference type="Pfam" id="PF05119">
    <property type="entry name" value="Terminase_4"/>
    <property type="match status" value="1"/>
</dbReference>
<proteinExistence type="predicted"/>
<gene>
    <name evidence="2" type="ORF">UFOVP262_41</name>
    <name evidence="1" type="ORF">UFOVP90_52</name>
</gene>
<dbReference type="InterPro" id="IPR006448">
    <property type="entry name" value="Phage_term_ssu_P27"/>
</dbReference>
<dbReference type="EMBL" id="LR796276">
    <property type="protein sequence ID" value="CAB4133835.1"/>
    <property type="molecule type" value="Genomic_DNA"/>
</dbReference>
<name>A0A6J5L197_9CAUD</name>
<organism evidence="1">
    <name type="scientific">uncultured Caudovirales phage</name>
    <dbReference type="NCBI Taxonomy" id="2100421"/>
    <lineage>
        <taxon>Viruses</taxon>
        <taxon>Duplodnaviria</taxon>
        <taxon>Heunggongvirae</taxon>
        <taxon>Uroviricota</taxon>
        <taxon>Caudoviricetes</taxon>
        <taxon>Peduoviridae</taxon>
        <taxon>Maltschvirus</taxon>
        <taxon>Maltschvirus maltsch</taxon>
    </lineage>
</organism>
<sequence>MGGNNKLPPEIHQIHGTKGMNAGIMLPEKIKLRIPFAEWANQPELFNRERFVKETADYLFDVYGIGSGQDRHTLLMLADQMQTYIDARTEQFKHPLVIKINAGKTFAPNPYIAVANKAMENCLKLMNEMGLTPKSRLSNNKSEEDSLINDLFRGPKAA</sequence>
<evidence type="ECO:0000313" key="1">
    <source>
        <dbReference type="EMBL" id="CAB4127007.1"/>
    </source>
</evidence>
<dbReference type="EMBL" id="LR796202">
    <property type="protein sequence ID" value="CAB4127007.1"/>
    <property type="molecule type" value="Genomic_DNA"/>
</dbReference>
<protein>
    <submittedName>
        <fullName evidence="1">Phage terminase, small subunit, P27 family</fullName>
    </submittedName>
</protein>